<dbReference type="SUPFAM" id="SSF46458">
    <property type="entry name" value="Globin-like"/>
    <property type="match status" value="1"/>
</dbReference>
<evidence type="ECO:0000313" key="6">
    <source>
        <dbReference type="EMBL" id="MBP3943569.1"/>
    </source>
</evidence>
<proteinExistence type="predicted"/>
<dbReference type="Proteomes" id="UP000679691">
    <property type="component" value="Unassembled WGS sequence"/>
</dbReference>
<accession>A0A8T4H9K9</accession>
<keyword evidence="4 5" id="KW-0408">Iron</keyword>
<keyword evidence="1" id="KW-0813">Transport</keyword>
<gene>
    <name evidence="6" type="ORF">J5U18_08345</name>
</gene>
<keyword evidence="7" id="KW-1185">Reference proteome</keyword>
<reference evidence="6" key="1">
    <citation type="submission" date="2021-03" db="EMBL/GenBank/DDBJ databases">
        <authorList>
            <person name="Lu T."/>
            <person name="Wang Q."/>
            <person name="Han X."/>
        </authorList>
    </citation>
    <scope>NUCLEOTIDE SEQUENCE</scope>
    <source>
        <strain evidence="6">WQ 2009</strain>
    </source>
</reference>
<dbReference type="InterPro" id="IPR001486">
    <property type="entry name" value="Hemoglobin_trunc"/>
</dbReference>
<evidence type="ECO:0000313" key="7">
    <source>
        <dbReference type="Proteomes" id="UP000679691"/>
    </source>
</evidence>
<keyword evidence="3 5" id="KW-0479">Metal-binding</keyword>
<name>A0A8T4H9K9_9SPHI</name>
<feature type="binding site" description="distal binding residue" evidence="5">
    <location>
        <position position="45"/>
    </location>
    <ligand>
        <name>heme</name>
        <dbReference type="ChEBI" id="CHEBI:30413"/>
    </ligand>
    <ligandPart>
        <name>Fe</name>
        <dbReference type="ChEBI" id="CHEBI:18248"/>
    </ligandPart>
</feature>
<dbReference type="CDD" id="cd08916">
    <property type="entry name" value="TrHb3_P"/>
    <property type="match status" value="1"/>
</dbReference>
<dbReference type="InterPro" id="IPR009050">
    <property type="entry name" value="Globin-like_sf"/>
</dbReference>
<dbReference type="GO" id="GO:0046872">
    <property type="term" value="F:metal ion binding"/>
    <property type="evidence" value="ECO:0007669"/>
    <property type="project" value="UniProtKB-KW"/>
</dbReference>
<evidence type="ECO:0000256" key="3">
    <source>
        <dbReference type="ARBA" id="ARBA00022723"/>
    </source>
</evidence>
<comment type="caution">
    <text evidence="6">The sequence shown here is derived from an EMBL/GenBank/DDBJ whole genome shotgun (WGS) entry which is preliminary data.</text>
</comment>
<dbReference type="GO" id="GO:0019825">
    <property type="term" value="F:oxygen binding"/>
    <property type="evidence" value="ECO:0007669"/>
    <property type="project" value="InterPro"/>
</dbReference>
<evidence type="ECO:0000256" key="2">
    <source>
        <dbReference type="ARBA" id="ARBA00022617"/>
    </source>
</evidence>
<dbReference type="GO" id="GO:0020037">
    <property type="term" value="F:heme binding"/>
    <property type="evidence" value="ECO:0007669"/>
    <property type="project" value="InterPro"/>
</dbReference>
<evidence type="ECO:0000256" key="1">
    <source>
        <dbReference type="ARBA" id="ARBA00022448"/>
    </source>
</evidence>
<feature type="binding site" description="covalent" evidence="5">
    <location>
        <position position="117"/>
    </location>
    <ligand>
        <name>heme</name>
        <dbReference type="ChEBI" id="CHEBI:30413"/>
    </ligand>
</feature>
<dbReference type="Gene3D" id="1.10.490.10">
    <property type="entry name" value="Globins"/>
    <property type="match status" value="1"/>
</dbReference>
<protein>
    <submittedName>
        <fullName evidence="6">Group III truncated hemoglobin</fullName>
    </submittedName>
</protein>
<sequence>MHMLTDISTPADIETLVNHFYGKVLNDSLLADIFKKQIGNNWEVHLKKMVSFWHTLLLNEQHYFGSPFMAHADLPIKEVHFKQWMSLFNTSVDALFEGPKAEEAKDRAAKMAAMFQHKLAYYASHNKKPLL</sequence>
<organism evidence="6 7">
    <name type="scientific">Rhinopithecimicrobium faecis</name>
    <dbReference type="NCBI Taxonomy" id="2820698"/>
    <lineage>
        <taxon>Bacteria</taxon>
        <taxon>Pseudomonadati</taxon>
        <taxon>Bacteroidota</taxon>
        <taxon>Sphingobacteriia</taxon>
        <taxon>Sphingobacteriales</taxon>
        <taxon>Sphingobacteriaceae</taxon>
        <taxon>Rhinopithecimicrobium</taxon>
    </lineage>
</organism>
<evidence type="ECO:0000256" key="4">
    <source>
        <dbReference type="ARBA" id="ARBA00023004"/>
    </source>
</evidence>
<dbReference type="Pfam" id="PF01152">
    <property type="entry name" value="Bac_globin"/>
    <property type="match status" value="1"/>
</dbReference>
<dbReference type="EMBL" id="JAGKSB010000008">
    <property type="protein sequence ID" value="MBP3943569.1"/>
    <property type="molecule type" value="Genomic_DNA"/>
</dbReference>
<dbReference type="InterPro" id="IPR012292">
    <property type="entry name" value="Globin/Proto"/>
</dbReference>
<dbReference type="AlphaFoldDB" id="A0A8T4H9K9"/>
<evidence type="ECO:0000256" key="5">
    <source>
        <dbReference type="PIRSR" id="PIRSR601486-1"/>
    </source>
</evidence>
<keyword evidence="2 5" id="KW-0349">Heme</keyword>